<dbReference type="PANTHER" id="PTHR36892">
    <property type="entry name" value="OS01G0201800 PROTEIN"/>
    <property type="match status" value="1"/>
</dbReference>
<proteinExistence type="predicted"/>
<gene>
    <name evidence="2" type="ORF">Sradi_6415600</name>
</gene>
<evidence type="ECO:0000313" key="2">
    <source>
        <dbReference type="EMBL" id="KAL0301388.1"/>
    </source>
</evidence>
<feature type="compositionally biased region" description="Acidic residues" evidence="1">
    <location>
        <begin position="88"/>
        <end position="98"/>
    </location>
</feature>
<feature type="compositionally biased region" description="Acidic residues" evidence="1">
    <location>
        <begin position="139"/>
        <end position="156"/>
    </location>
</feature>
<feature type="region of interest" description="Disordered" evidence="1">
    <location>
        <begin position="69"/>
        <end position="98"/>
    </location>
</feature>
<feature type="compositionally biased region" description="Basic and acidic residues" evidence="1">
    <location>
        <begin position="224"/>
        <end position="236"/>
    </location>
</feature>
<organism evidence="2">
    <name type="scientific">Sesamum radiatum</name>
    <name type="common">Black benniseed</name>
    <dbReference type="NCBI Taxonomy" id="300843"/>
    <lineage>
        <taxon>Eukaryota</taxon>
        <taxon>Viridiplantae</taxon>
        <taxon>Streptophyta</taxon>
        <taxon>Embryophyta</taxon>
        <taxon>Tracheophyta</taxon>
        <taxon>Spermatophyta</taxon>
        <taxon>Magnoliopsida</taxon>
        <taxon>eudicotyledons</taxon>
        <taxon>Gunneridae</taxon>
        <taxon>Pentapetalae</taxon>
        <taxon>asterids</taxon>
        <taxon>lamiids</taxon>
        <taxon>Lamiales</taxon>
        <taxon>Pedaliaceae</taxon>
        <taxon>Sesamum</taxon>
    </lineage>
</organism>
<protein>
    <submittedName>
        <fullName evidence="2">Uncharacterized protein</fullName>
    </submittedName>
</protein>
<name>A0AAW2K699_SESRA</name>
<feature type="compositionally biased region" description="Basic residues" evidence="1">
    <location>
        <begin position="173"/>
        <end position="182"/>
    </location>
</feature>
<accession>A0AAW2K699</accession>
<sequence length="1163" mass="130381">MEALQEGFSIRGYASRMRSVNVLKCWPFDETTSEETVKSLLPPIAVKKFTWWLDELEYMQLESAETVKSSKKQKKKMLERGETSLGNEDGDVEESDTDVEEVMDVVRLKSLRGKSKAPKKRSIMEIFAVAPPVERVSSEEEEDEEEEEEESIEEDGFPNSNNSCHEDINWGLKGKRNEKKKKTTMETTDIITLRKAKRVIKKIKKKAAQKADNSMDLSVPNKENSFKFKPGAEDKATGNPSSSYSKEFANGIRDSQLILKRKPRLQYLDVEKKTMSCKAFKLIEESQHPELPVRSILKIHTKESSRYQPTECILQEATQVNRCSTQKPTKHVTFSDKDAIRRLRTKPSHSIECFKLKEVCGSDMSNVHHTEGLGKDSPIVETSGSKGVYIRMEKEVEAGPASKEQFVGCIVDPTSFTMQNNEEELFSRFLASERGIESGFNAHLSDSGLGDAPCNPIYARPHGLVCMPREDYYNSPNVNFVSNSLNYTRRRLIKDLGTPSPVFSPVCFKDYQKTYKDTSMTEASSQSTVTNNAQSFQFPTFPHFSPKEFLYTSDSPQEGNLAGNVCGSRSINRINEDFVGLPLNSQGELITSKSSVKPDFNQTLNSRIGAAHAISLSMPSNTLAKSLGHHSQSRSLDCRTTSRNQLNLFPIKDYVKENPVVVIPSRLEDITESQGERTINLDSDFLKTNDDSFNDSIQKSPGNEKIQSRMRLMGQEFIVGGSGFQGFGWIHIWKDKHIVDELHFGNHSVSNVVVHGQNKPSLAKFRETLFCPSEVEISHRSEGMYNLPQFDCQTGAIYQNVFIARKIDPIQKLVPSVSPGTSSEVYNKERFFSEPFMSGHKSRLFSLELPTQTAAHQEVFPDVSPNAIQLKNKQIPPHSQVSAIRFPFMHPDLDRHAKSSWNWRSSANQPPFCSKGTQWSKNSQLLGLSHPYLMPEANHGTDSSLSLKPNAFCQFSPLPTSFTLQSSTTPASLAPTPLPQHTVFPVCSVQKRHGKQKKSKDRFNSRIDIRVLDNGKKARRRPLALSNVPFKPLKVPSLGFHQHSQCAIKKPTACATWEGSGRNTETAFESCVATETKIMMNGESGADKDEEIIHPWTNSSYADTARTGPVKLTAGAKHILKACQQIDHSNSSSMDSRISLSGTTTGFRFSESENSANVFRFSE</sequence>
<dbReference type="PANTHER" id="PTHR36892:SF1">
    <property type="entry name" value="OS05G0518200 PROTEIN"/>
    <property type="match status" value="1"/>
</dbReference>
<evidence type="ECO:0000256" key="1">
    <source>
        <dbReference type="SAM" id="MobiDB-lite"/>
    </source>
</evidence>
<reference evidence="2" key="1">
    <citation type="submission" date="2020-06" db="EMBL/GenBank/DDBJ databases">
        <authorList>
            <person name="Li T."/>
            <person name="Hu X."/>
            <person name="Zhang T."/>
            <person name="Song X."/>
            <person name="Zhang H."/>
            <person name="Dai N."/>
            <person name="Sheng W."/>
            <person name="Hou X."/>
            <person name="Wei L."/>
        </authorList>
    </citation>
    <scope>NUCLEOTIDE SEQUENCE</scope>
    <source>
        <strain evidence="2">G02</strain>
        <tissue evidence="2">Leaf</tissue>
    </source>
</reference>
<comment type="caution">
    <text evidence="2">The sequence shown here is derived from an EMBL/GenBank/DDBJ whole genome shotgun (WGS) entry which is preliminary data.</text>
</comment>
<dbReference type="AlphaFoldDB" id="A0AAW2K699"/>
<reference evidence="2" key="2">
    <citation type="journal article" date="2024" name="Plant">
        <title>Genomic evolution and insights into agronomic trait innovations of Sesamum species.</title>
        <authorList>
            <person name="Miao H."/>
            <person name="Wang L."/>
            <person name="Qu L."/>
            <person name="Liu H."/>
            <person name="Sun Y."/>
            <person name="Le M."/>
            <person name="Wang Q."/>
            <person name="Wei S."/>
            <person name="Zheng Y."/>
            <person name="Lin W."/>
            <person name="Duan Y."/>
            <person name="Cao H."/>
            <person name="Xiong S."/>
            <person name="Wang X."/>
            <person name="Wei L."/>
            <person name="Li C."/>
            <person name="Ma Q."/>
            <person name="Ju M."/>
            <person name="Zhao R."/>
            <person name="Li G."/>
            <person name="Mu C."/>
            <person name="Tian Q."/>
            <person name="Mei H."/>
            <person name="Zhang T."/>
            <person name="Gao T."/>
            <person name="Zhang H."/>
        </authorList>
    </citation>
    <scope>NUCLEOTIDE SEQUENCE</scope>
    <source>
        <strain evidence="2">G02</strain>
    </source>
</reference>
<feature type="region of interest" description="Disordered" evidence="1">
    <location>
        <begin position="132"/>
        <end position="184"/>
    </location>
</feature>
<feature type="region of interest" description="Disordered" evidence="1">
    <location>
        <begin position="205"/>
        <end position="247"/>
    </location>
</feature>
<dbReference type="EMBL" id="JACGWJ010000030">
    <property type="protein sequence ID" value="KAL0301388.1"/>
    <property type="molecule type" value="Genomic_DNA"/>
</dbReference>